<evidence type="ECO:0000313" key="1">
    <source>
        <dbReference type="EMBL" id="CAG5082568.1"/>
    </source>
</evidence>
<dbReference type="NCBIfam" id="NF040656">
    <property type="entry name" value="GHMP_GYDIA"/>
    <property type="match status" value="1"/>
</dbReference>
<dbReference type="InterPro" id="IPR047765">
    <property type="entry name" value="GHMP_GYDIA-like"/>
</dbReference>
<dbReference type="InterPro" id="IPR020568">
    <property type="entry name" value="Ribosomal_Su5_D2-typ_SF"/>
</dbReference>
<evidence type="ECO:0000313" key="2">
    <source>
        <dbReference type="Proteomes" id="UP000683507"/>
    </source>
</evidence>
<protein>
    <recommendedName>
        <fullName evidence="3">GHMP kinase</fullName>
    </recommendedName>
</protein>
<dbReference type="RefSeq" id="WP_258542156.1">
    <property type="nucleotide sequence ID" value="NZ_OU015584.1"/>
</dbReference>
<accession>A0A916JMR9</accession>
<dbReference type="InterPro" id="IPR014721">
    <property type="entry name" value="Ribsml_uS5_D2-typ_fold_subgr"/>
</dbReference>
<dbReference type="Proteomes" id="UP000683507">
    <property type="component" value="Chromosome"/>
</dbReference>
<name>A0A916JMR9_9FLAO</name>
<organism evidence="1 2">
    <name type="scientific">Parvicella tangerina</name>
    <dbReference type="NCBI Taxonomy" id="2829795"/>
    <lineage>
        <taxon>Bacteria</taxon>
        <taxon>Pseudomonadati</taxon>
        <taxon>Bacteroidota</taxon>
        <taxon>Flavobacteriia</taxon>
        <taxon>Flavobacteriales</taxon>
        <taxon>Parvicellaceae</taxon>
        <taxon>Parvicella</taxon>
    </lineage>
</organism>
<dbReference type="Gene3D" id="3.30.230.10">
    <property type="match status" value="1"/>
</dbReference>
<gene>
    <name evidence="1" type="ORF">CRYO30217_01954</name>
</gene>
<dbReference type="KEGG" id="ptan:CRYO30217_01954"/>
<dbReference type="EMBL" id="OU015584">
    <property type="protein sequence ID" value="CAG5082568.1"/>
    <property type="molecule type" value="Genomic_DNA"/>
</dbReference>
<dbReference type="AlphaFoldDB" id="A0A916JMR9"/>
<evidence type="ECO:0008006" key="3">
    <source>
        <dbReference type="Google" id="ProtNLM"/>
    </source>
</evidence>
<proteinExistence type="predicted"/>
<sequence>MDWDNSYWSPGKLLLTSEYLVIDGAKALAIPTKFGQDLKVKRTSSGKIKWTSYTDQDEVWLEVVLNSTTLNVLSTNDKKKAEKLSAILSQARALSTNFPNDGAIVETKLDFPRNWGLGSSSTLLCNIAKWLSINAFQLHFQVSNGSGYDIACGLSDEVLTYQLLRQTPHYELIEFTPTFLDQIYFIHLNQKQFSDKEVARYSTLKSELNLKELTSKFSDLTDQFVDAKTLNEFESLIVEHEQLLSHILQQETISESLFQMYSGGVIKSLGAWGGDFVMVTAANRKDLDYFRNKGYCTIISYKDIIK</sequence>
<keyword evidence="2" id="KW-1185">Reference proteome</keyword>
<dbReference type="SUPFAM" id="SSF54211">
    <property type="entry name" value="Ribosomal protein S5 domain 2-like"/>
    <property type="match status" value="1"/>
</dbReference>
<reference evidence="1" key="1">
    <citation type="submission" date="2021-04" db="EMBL/GenBank/DDBJ databases">
        <authorList>
            <person name="Rodrigo-Torres L."/>
            <person name="Arahal R. D."/>
            <person name="Lucena T."/>
        </authorList>
    </citation>
    <scope>NUCLEOTIDE SEQUENCE</scope>
    <source>
        <strain evidence="1">AS29M-1</strain>
    </source>
</reference>